<keyword evidence="5" id="KW-1185">Reference proteome</keyword>
<accession>A0A7V8NX11</accession>
<dbReference type="SUPFAM" id="SSF51735">
    <property type="entry name" value="NAD(P)-binding Rossmann-fold domains"/>
    <property type="match status" value="1"/>
</dbReference>
<gene>
    <name evidence="4" type="ORF">HRJ53_29160</name>
</gene>
<proteinExistence type="inferred from homology"/>
<dbReference type="PANTHER" id="PTHR22604:SF105">
    <property type="entry name" value="TRANS-1,2-DIHYDROBENZENE-1,2-DIOL DEHYDROGENASE"/>
    <property type="match status" value="1"/>
</dbReference>
<evidence type="ECO:0000259" key="3">
    <source>
        <dbReference type="Pfam" id="PF01408"/>
    </source>
</evidence>
<comment type="similarity">
    <text evidence="1">Belongs to the Gfo/Idh/MocA family.</text>
</comment>
<protein>
    <submittedName>
        <fullName evidence="4">Gfo/Idh/MocA family oxidoreductase</fullName>
    </submittedName>
</protein>
<dbReference type="EMBL" id="JACDQQ010002825">
    <property type="protein sequence ID" value="MBA0089079.1"/>
    <property type="molecule type" value="Genomic_DNA"/>
</dbReference>
<dbReference type="Gene3D" id="3.40.50.720">
    <property type="entry name" value="NAD(P)-binding Rossmann-like Domain"/>
    <property type="match status" value="1"/>
</dbReference>
<dbReference type="InterPro" id="IPR000683">
    <property type="entry name" value="Gfo/Idh/MocA-like_OxRdtase_N"/>
</dbReference>
<dbReference type="Proteomes" id="UP000567293">
    <property type="component" value="Unassembled WGS sequence"/>
</dbReference>
<keyword evidence="2" id="KW-0560">Oxidoreductase</keyword>
<evidence type="ECO:0000256" key="2">
    <source>
        <dbReference type="ARBA" id="ARBA00023002"/>
    </source>
</evidence>
<dbReference type="AlphaFoldDB" id="A0A7V8NX11"/>
<dbReference type="InterPro" id="IPR036291">
    <property type="entry name" value="NAD(P)-bd_dom_sf"/>
</dbReference>
<dbReference type="PANTHER" id="PTHR22604">
    <property type="entry name" value="OXIDOREDUCTASES"/>
    <property type="match status" value="1"/>
</dbReference>
<evidence type="ECO:0000313" key="5">
    <source>
        <dbReference type="Proteomes" id="UP000567293"/>
    </source>
</evidence>
<organism evidence="4 5">
    <name type="scientific">Candidatus Acidiferrum panamense</name>
    <dbReference type="NCBI Taxonomy" id="2741543"/>
    <lineage>
        <taxon>Bacteria</taxon>
        <taxon>Pseudomonadati</taxon>
        <taxon>Acidobacteriota</taxon>
        <taxon>Terriglobia</taxon>
        <taxon>Candidatus Acidiferrales</taxon>
        <taxon>Candidatus Acidiferrum</taxon>
    </lineage>
</organism>
<dbReference type="InterPro" id="IPR050984">
    <property type="entry name" value="Gfo/Idh/MocA_domain"/>
</dbReference>
<evidence type="ECO:0000313" key="4">
    <source>
        <dbReference type="EMBL" id="MBA0089079.1"/>
    </source>
</evidence>
<sequence>MAEGKVRWAVLGAAKIATTKVIPAMQKGDWSEVIGIASRDLEKARRVAKQFGIPRAYGSYEEALADPEVEAIYNPLPNHLHVPWSIRAVEAGKHVLCEKPVAMGVDECRKLIAARERTGLKIGEAFMV</sequence>
<name>A0A7V8NX11_9BACT</name>
<dbReference type="GO" id="GO:0016491">
    <property type="term" value="F:oxidoreductase activity"/>
    <property type="evidence" value="ECO:0007669"/>
    <property type="project" value="UniProtKB-KW"/>
</dbReference>
<feature type="non-terminal residue" evidence="4">
    <location>
        <position position="128"/>
    </location>
</feature>
<comment type="caution">
    <text evidence="4">The sequence shown here is derived from an EMBL/GenBank/DDBJ whole genome shotgun (WGS) entry which is preliminary data.</text>
</comment>
<feature type="domain" description="Gfo/Idh/MocA-like oxidoreductase N-terminal" evidence="3">
    <location>
        <begin position="6"/>
        <end position="123"/>
    </location>
</feature>
<evidence type="ECO:0000256" key="1">
    <source>
        <dbReference type="ARBA" id="ARBA00010928"/>
    </source>
</evidence>
<dbReference type="Pfam" id="PF01408">
    <property type="entry name" value="GFO_IDH_MocA"/>
    <property type="match status" value="1"/>
</dbReference>
<reference evidence="4" key="1">
    <citation type="submission" date="2020-06" db="EMBL/GenBank/DDBJ databases">
        <title>Legume-microbial interactions unlock mineral nutrients during tropical forest succession.</title>
        <authorList>
            <person name="Epihov D.Z."/>
        </authorList>
    </citation>
    <scope>NUCLEOTIDE SEQUENCE [LARGE SCALE GENOMIC DNA]</scope>
    <source>
        <strain evidence="4">Pan2503</strain>
    </source>
</reference>
<dbReference type="GO" id="GO:0000166">
    <property type="term" value="F:nucleotide binding"/>
    <property type="evidence" value="ECO:0007669"/>
    <property type="project" value="InterPro"/>
</dbReference>